<comment type="similarity">
    <text evidence="1">Belongs to the phD/YefM antitoxin family.</text>
</comment>
<proteinExistence type="inferred from homology"/>
<evidence type="ECO:0000256" key="1">
    <source>
        <dbReference type="ARBA" id="ARBA00009981"/>
    </source>
</evidence>
<dbReference type="EMBL" id="LCEW01000012">
    <property type="protein sequence ID" value="KKS80249.1"/>
    <property type="molecule type" value="Genomic_DNA"/>
</dbReference>
<gene>
    <name evidence="2" type="ORF">UV54_C0012G0010</name>
</gene>
<dbReference type="InterPro" id="IPR036165">
    <property type="entry name" value="YefM-like_sf"/>
</dbReference>
<reference evidence="2 3" key="1">
    <citation type="journal article" date="2015" name="Nature">
        <title>rRNA introns, odd ribosomes, and small enigmatic genomes across a large radiation of phyla.</title>
        <authorList>
            <person name="Brown C.T."/>
            <person name="Hug L.A."/>
            <person name="Thomas B.C."/>
            <person name="Sharon I."/>
            <person name="Castelle C.J."/>
            <person name="Singh A."/>
            <person name="Wilkins M.J."/>
            <person name="Williams K.H."/>
            <person name="Banfield J.F."/>
        </authorList>
    </citation>
    <scope>NUCLEOTIDE SEQUENCE [LARGE SCALE GENOMIC DNA]</scope>
</reference>
<dbReference type="AlphaFoldDB" id="A0A0G1C492"/>
<comment type="caution">
    <text evidence="2">The sequence shown here is derived from an EMBL/GenBank/DDBJ whole genome shotgun (WGS) entry which is preliminary data.</text>
</comment>
<name>A0A0G1C492_9BACT</name>
<evidence type="ECO:0000313" key="2">
    <source>
        <dbReference type="EMBL" id="KKS80249.1"/>
    </source>
</evidence>
<evidence type="ECO:0000313" key="3">
    <source>
        <dbReference type="Proteomes" id="UP000034213"/>
    </source>
</evidence>
<dbReference type="Proteomes" id="UP000034213">
    <property type="component" value="Unassembled WGS sequence"/>
</dbReference>
<dbReference type="SUPFAM" id="SSF143120">
    <property type="entry name" value="YefM-like"/>
    <property type="match status" value="1"/>
</dbReference>
<protein>
    <submittedName>
        <fullName evidence="2">Uncharacterized protein</fullName>
    </submittedName>
</protein>
<accession>A0A0G1C492</accession>
<sequence>MNTIMNTFSITDLRQNTLKVMKMANQNGVAYLFKHSRPQAALVDINYLKSLQDACEDYLDKITKTNS</sequence>
<organism evidence="2 3">
    <name type="scientific">Candidatus Beckwithbacteria bacterium GW2011_GWA2_43_10</name>
    <dbReference type="NCBI Taxonomy" id="1618369"/>
    <lineage>
        <taxon>Bacteria</taxon>
        <taxon>Candidatus Beckwithiibacteriota</taxon>
    </lineage>
</organism>